<proteinExistence type="predicted"/>
<sequence>MENVSDFPKRQRKSLATRRNLEKLRLELSKINGEVQCFAPWKGINGNWGVPRYGIGEVHGPAVGSIAEAVPDPLLKSFISNVSAPKSCDVHLGEGFCSNTSNISNAKGIEGLMELQQRHEEENASDEL</sequence>
<gene>
    <name evidence="1" type="ORF">DEO72_LG11g1391</name>
</gene>
<accession>A0A4D6NN75</accession>
<dbReference type="AlphaFoldDB" id="A0A4D6NN75"/>
<evidence type="ECO:0000313" key="2">
    <source>
        <dbReference type="Proteomes" id="UP000501690"/>
    </source>
</evidence>
<dbReference type="Proteomes" id="UP000501690">
    <property type="component" value="Linkage Group LG11"/>
</dbReference>
<evidence type="ECO:0000313" key="1">
    <source>
        <dbReference type="EMBL" id="QCE14391.1"/>
    </source>
</evidence>
<dbReference type="EMBL" id="CP039355">
    <property type="protein sequence ID" value="QCE14391.1"/>
    <property type="molecule type" value="Genomic_DNA"/>
</dbReference>
<organism evidence="1 2">
    <name type="scientific">Vigna unguiculata</name>
    <name type="common">Cowpea</name>
    <dbReference type="NCBI Taxonomy" id="3917"/>
    <lineage>
        <taxon>Eukaryota</taxon>
        <taxon>Viridiplantae</taxon>
        <taxon>Streptophyta</taxon>
        <taxon>Embryophyta</taxon>
        <taxon>Tracheophyta</taxon>
        <taxon>Spermatophyta</taxon>
        <taxon>Magnoliopsida</taxon>
        <taxon>eudicotyledons</taxon>
        <taxon>Gunneridae</taxon>
        <taxon>Pentapetalae</taxon>
        <taxon>rosids</taxon>
        <taxon>fabids</taxon>
        <taxon>Fabales</taxon>
        <taxon>Fabaceae</taxon>
        <taxon>Papilionoideae</taxon>
        <taxon>50 kb inversion clade</taxon>
        <taxon>NPAAA clade</taxon>
        <taxon>indigoferoid/millettioid clade</taxon>
        <taxon>Phaseoleae</taxon>
        <taxon>Vigna</taxon>
    </lineage>
</organism>
<protein>
    <submittedName>
        <fullName evidence="1">Uncharacterized protein</fullName>
    </submittedName>
</protein>
<name>A0A4D6NN75_VIGUN</name>
<keyword evidence="2" id="KW-1185">Reference proteome</keyword>
<reference evidence="1 2" key="1">
    <citation type="submission" date="2019-04" db="EMBL/GenBank/DDBJ databases">
        <title>An improved genome assembly and genetic linkage map for asparagus bean, Vigna unguiculata ssp. sesquipedialis.</title>
        <authorList>
            <person name="Xia Q."/>
            <person name="Zhang R."/>
            <person name="Dong Y."/>
        </authorList>
    </citation>
    <scope>NUCLEOTIDE SEQUENCE [LARGE SCALE GENOMIC DNA]</scope>
    <source>
        <tissue evidence="1">Leaf</tissue>
    </source>
</reference>